<evidence type="ECO:0000313" key="3">
    <source>
        <dbReference type="Proteomes" id="UP001195483"/>
    </source>
</evidence>
<proteinExistence type="predicted"/>
<name>A0AAE0W8F6_9BIVA</name>
<feature type="compositionally biased region" description="Polar residues" evidence="1">
    <location>
        <begin position="70"/>
        <end position="79"/>
    </location>
</feature>
<feature type="region of interest" description="Disordered" evidence="1">
    <location>
        <begin position="147"/>
        <end position="219"/>
    </location>
</feature>
<reference evidence="2" key="1">
    <citation type="journal article" date="2021" name="Genome Biol. Evol.">
        <title>A High-Quality Reference Genome for a Parasitic Bivalve with Doubly Uniparental Inheritance (Bivalvia: Unionida).</title>
        <authorList>
            <person name="Smith C.H."/>
        </authorList>
    </citation>
    <scope>NUCLEOTIDE SEQUENCE</scope>
    <source>
        <strain evidence="2">CHS0354</strain>
    </source>
</reference>
<dbReference type="EMBL" id="JAEAOA010000186">
    <property type="protein sequence ID" value="KAK3604262.1"/>
    <property type="molecule type" value="Genomic_DNA"/>
</dbReference>
<organism evidence="2 3">
    <name type="scientific">Potamilus streckersoni</name>
    <dbReference type="NCBI Taxonomy" id="2493646"/>
    <lineage>
        <taxon>Eukaryota</taxon>
        <taxon>Metazoa</taxon>
        <taxon>Spiralia</taxon>
        <taxon>Lophotrochozoa</taxon>
        <taxon>Mollusca</taxon>
        <taxon>Bivalvia</taxon>
        <taxon>Autobranchia</taxon>
        <taxon>Heteroconchia</taxon>
        <taxon>Palaeoheterodonta</taxon>
        <taxon>Unionida</taxon>
        <taxon>Unionoidea</taxon>
        <taxon>Unionidae</taxon>
        <taxon>Ambleminae</taxon>
        <taxon>Lampsilini</taxon>
        <taxon>Potamilus</taxon>
    </lineage>
</organism>
<sequence>MTDCGQSLRKSIGKSRQETSAVCRVSTVSVIKIPISIAPVKAGTYPNPAATDVTAGPGQIPDSPQPSPISTAPSTNLRSTCFRGGRLNAFSNKGAPRLRTNGRKSKYVPVAPPKTNIRDGSHAPRKFKNPITFAGCVIPAIASPTANISPQKRYHSRQRADRQPPQSTDTVSARTAVSYNRADTNQQSRRNCNPQRTLNINGKTFRHKNHHQCPAEQKP</sequence>
<dbReference type="Proteomes" id="UP001195483">
    <property type="component" value="Unassembled WGS sequence"/>
</dbReference>
<gene>
    <name evidence="2" type="ORF">CHS0354_002070</name>
</gene>
<evidence type="ECO:0000313" key="2">
    <source>
        <dbReference type="EMBL" id="KAK3604262.1"/>
    </source>
</evidence>
<feature type="compositionally biased region" description="Polar residues" evidence="1">
    <location>
        <begin position="164"/>
        <end position="202"/>
    </location>
</feature>
<dbReference type="AlphaFoldDB" id="A0AAE0W8F6"/>
<reference evidence="2" key="3">
    <citation type="submission" date="2023-05" db="EMBL/GenBank/DDBJ databases">
        <authorList>
            <person name="Smith C.H."/>
        </authorList>
    </citation>
    <scope>NUCLEOTIDE SEQUENCE</scope>
    <source>
        <strain evidence="2">CHS0354</strain>
        <tissue evidence="2">Mantle</tissue>
    </source>
</reference>
<reference evidence="2" key="2">
    <citation type="journal article" date="2021" name="Genome Biol. Evol.">
        <title>Developing a high-quality reference genome for a parasitic bivalve with doubly uniparental inheritance (Bivalvia: Unionida).</title>
        <authorList>
            <person name="Smith C.H."/>
        </authorList>
    </citation>
    <scope>NUCLEOTIDE SEQUENCE</scope>
    <source>
        <strain evidence="2">CHS0354</strain>
        <tissue evidence="2">Mantle</tissue>
    </source>
</reference>
<comment type="caution">
    <text evidence="2">The sequence shown here is derived from an EMBL/GenBank/DDBJ whole genome shotgun (WGS) entry which is preliminary data.</text>
</comment>
<accession>A0AAE0W8F6</accession>
<evidence type="ECO:0000256" key="1">
    <source>
        <dbReference type="SAM" id="MobiDB-lite"/>
    </source>
</evidence>
<keyword evidence="3" id="KW-1185">Reference proteome</keyword>
<feature type="region of interest" description="Disordered" evidence="1">
    <location>
        <begin position="44"/>
        <end position="124"/>
    </location>
</feature>
<protein>
    <submittedName>
        <fullName evidence="2">Uncharacterized protein</fullName>
    </submittedName>
</protein>